<evidence type="ECO:0000313" key="1">
    <source>
        <dbReference type="EMBL" id="CAA9475429.1"/>
    </source>
</evidence>
<organism evidence="1">
    <name type="scientific">uncultured Solirubrobacteraceae bacterium</name>
    <dbReference type="NCBI Taxonomy" id="1162706"/>
    <lineage>
        <taxon>Bacteria</taxon>
        <taxon>Bacillati</taxon>
        <taxon>Actinomycetota</taxon>
        <taxon>Thermoleophilia</taxon>
        <taxon>Solirubrobacterales</taxon>
        <taxon>Solirubrobacteraceae</taxon>
        <taxon>environmental samples</taxon>
    </lineage>
</organism>
<sequence length="226" mass="24679">MRSRSVAFFMTLVATGGTAAEARGAEIRVNRSCFADPSDRADTVELTGSGFTPNAAYQVVLDGQPLTGGNGRTDAGGNMSGRFTAPGVRTVSPIARQHTFRLSVQEGANQPVTRFTVSRLLASFRPATGDPSTLRVRFSLYGFSLQGATRPPVFLHYVGPTGRVARTVRLGTAARACGFLRTTRRRLFAFTPRRGTWRLQFDSRKRYTPGTPRSSFLFYTMGVKVK</sequence>
<name>A0A6J4RQN7_9ACTN</name>
<gene>
    <name evidence="1" type="ORF">AVDCRST_MAG53-263</name>
</gene>
<reference evidence="1" key="1">
    <citation type="submission" date="2020-02" db="EMBL/GenBank/DDBJ databases">
        <authorList>
            <person name="Meier V. D."/>
        </authorList>
    </citation>
    <scope>NUCLEOTIDE SEQUENCE</scope>
    <source>
        <strain evidence="1">AVDCRST_MAG53</strain>
    </source>
</reference>
<accession>A0A6J4RQN7</accession>
<dbReference type="AlphaFoldDB" id="A0A6J4RQN7"/>
<protein>
    <submittedName>
        <fullName evidence="1">Uncharacterized protein</fullName>
    </submittedName>
</protein>
<proteinExistence type="predicted"/>
<dbReference type="EMBL" id="CADCVR010000010">
    <property type="protein sequence ID" value="CAA9475429.1"/>
    <property type="molecule type" value="Genomic_DNA"/>
</dbReference>